<evidence type="ECO:0000259" key="4">
    <source>
        <dbReference type="PROSITE" id="PS51635"/>
    </source>
</evidence>
<gene>
    <name evidence="5" type="ORF">GOODEAATRI_028999</name>
</gene>
<feature type="short sequence motif" description="GXSXG" evidence="2">
    <location>
        <begin position="45"/>
        <end position="49"/>
    </location>
</feature>
<evidence type="ECO:0000313" key="5">
    <source>
        <dbReference type="EMBL" id="MEQ2169810.1"/>
    </source>
</evidence>
<reference evidence="5 6" key="1">
    <citation type="submission" date="2021-06" db="EMBL/GenBank/DDBJ databases">
        <authorList>
            <person name="Palmer J.M."/>
        </authorList>
    </citation>
    <scope>NUCLEOTIDE SEQUENCE [LARGE SCALE GENOMIC DNA]</scope>
    <source>
        <strain evidence="5 6">GA_2019</strain>
        <tissue evidence="5">Muscle</tissue>
    </source>
</reference>
<evidence type="ECO:0000256" key="3">
    <source>
        <dbReference type="SAM" id="Phobius"/>
    </source>
</evidence>
<feature type="domain" description="PNPLA" evidence="4">
    <location>
        <begin position="10"/>
        <end position="106"/>
    </location>
</feature>
<dbReference type="InterPro" id="IPR033562">
    <property type="entry name" value="PLPL"/>
</dbReference>
<dbReference type="Gene3D" id="3.40.1090.10">
    <property type="entry name" value="Cytosolic phospholipase A2 catalytic domain"/>
    <property type="match status" value="1"/>
</dbReference>
<proteinExistence type="predicted"/>
<accession>A0ABV0NEK0</accession>
<dbReference type="PROSITE" id="PS51635">
    <property type="entry name" value="PNPLA"/>
    <property type="match status" value="1"/>
</dbReference>
<keyword evidence="3" id="KW-1133">Transmembrane helix</keyword>
<dbReference type="PANTHER" id="PTHR12406">
    <property type="entry name" value="CALCIUM-INDEPENDENT PHOSPHOLIPASE A2 IPLA2 -RELATED"/>
    <property type="match status" value="1"/>
</dbReference>
<protein>
    <recommendedName>
        <fullName evidence="4">PNPLA domain-containing protein</fullName>
    </recommendedName>
</protein>
<comment type="caution">
    <text evidence="2">Lacks conserved residue(s) required for the propagation of feature annotation.</text>
</comment>
<keyword evidence="6" id="KW-1185">Reference proteome</keyword>
<keyword evidence="3" id="KW-0472">Membrane</keyword>
<evidence type="ECO:0000313" key="6">
    <source>
        <dbReference type="Proteomes" id="UP001476798"/>
    </source>
</evidence>
<dbReference type="PROSITE" id="PS51257">
    <property type="entry name" value="PROKAR_LIPOPROTEIN"/>
    <property type="match status" value="1"/>
</dbReference>
<comment type="caution">
    <text evidence="5">The sequence shown here is derived from an EMBL/GenBank/DDBJ whole genome shotgun (WGS) entry which is preliminary data.</text>
</comment>
<dbReference type="InterPro" id="IPR002641">
    <property type="entry name" value="PNPLA_dom"/>
</dbReference>
<dbReference type="EMBL" id="JAHRIO010034152">
    <property type="protein sequence ID" value="MEQ2169810.1"/>
    <property type="molecule type" value="Genomic_DNA"/>
</dbReference>
<keyword evidence="3" id="KW-0812">Transmembrane</keyword>
<feature type="short sequence motif" description="GXGXXG" evidence="2">
    <location>
        <begin position="14"/>
        <end position="19"/>
    </location>
</feature>
<name>A0ABV0NEK0_9TELE</name>
<dbReference type="InterPro" id="IPR016035">
    <property type="entry name" value="Acyl_Trfase/lysoPLipase"/>
</dbReference>
<keyword evidence="1" id="KW-0443">Lipid metabolism</keyword>
<dbReference type="Proteomes" id="UP001476798">
    <property type="component" value="Unassembled WGS sequence"/>
</dbReference>
<organism evidence="5 6">
    <name type="scientific">Goodea atripinnis</name>
    <dbReference type="NCBI Taxonomy" id="208336"/>
    <lineage>
        <taxon>Eukaryota</taxon>
        <taxon>Metazoa</taxon>
        <taxon>Chordata</taxon>
        <taxon>Craniata</taxon>
        <taxon>Vertebrata</taxon>
        <taxon>Euteleostomi</taxon>
        <taxon>Actinopterygii</taxon>
        <taxon>Neopterygii</taxon>
        <taxon>Teleostei</taxon>
        <taxon>Neoteleostei</taxon>
        <taxon>Acanthomorphata</taxon>
        <taxon>Ovalentaria</taxon>
        <taxon>Atherinomorphae</taxon>
        <taxon>Cyprinodontiformes</taxon>
        <taxon>Goodeidae</taxon>
        <taxon>Goodea</taxon>
    </lineage>
</organism>
<dbReference type="SUPFAM" id="SSF52151">
    <property type="entry name" value="FabD/lysophospholipase-like"/>
    <property type="match status" value="1"/>
</dbReference>
<feature type="transmembrane region" description="Helical" evidence="3">
    <location>
        <begin position="6"/>
        <end position="30"/>
    </location>
</feature>
<dbReference type="Pfam" id="PF01734">
    <property type="entry name" value="Patatin"/>
    <property type="match status" value="1"/>
</dbReference>
<dbReference type="PANTHER" id="PTHR12406:SF22">
    <property type="entry name" value="1-ACYLGLYCEROL-3-PHOSPHATE O-ACYLTRANSFERASE PNPLA3"/>
    <property type="match status" value="1"/>
</dbReference>
<evidence type="ECO:0000256" key="2">
    <source>
        <dbReference type="PROSITE-ProRule" id="PRU01161"/>
    </source>
</evidence>
<evidence type="ECO:0000256" key="1">
    <source>
        <dbReference type="ARBA" id="ARBA00023098"/>
    </source>
</evidence>
<sequence length="106" mass="10806">MFDLKGGWNLSFAGCGFLGIYHIGVASCLLEKAPYLVKGATKLYGASAGALTASVLASQACIGLLVCSGGLATGWKSSAALTGTGLTLCCVHRRWSVAVSFQSTVD</sequence>